<dbReference type="GO" id="GO:0006508">
    <property type="term" value="P:proteolysis"/>
    <property type="evidence" value="ECO:0007669"/>
    <property type="project" value="InterPro"/>
</dbReference>
<dbReference type="PROSITE" id="PS00141">
    <property type="entry name" value="ASP_PROTEASE"/>
    <property type="match status" value="1"/>
</dbReference>
<dbReference type="CDD" id="cd05471">
    <property type="entry name" value="pepsin_like"/>
    <property type="match status" value="1"/>
</dbReference>
<feature type="domain" description="Peptidase A1" evidence="2">
    <location>
        <begin position="1"/>
        <end position="105"/>
    </location>
</feature>
<dbReference type="Gene3D" id="2.40.70.10">
    <property type="entry name" value="Acid Proteases"/>
    <property type="match status" value="1"/>
</dbReference>
<dbReference type="SUPFAM" id="SSF50630">
    <property type="entry name" value="Acid proteases"/>
    <property type="match status" value="1"/>
</dbReference>
<dbReference type="EMBL" id="BTRK01000006">
    <property type="protein sequence ID" value="GMR57380.1"/>
    <property type="molecule type" value="Genomic_DNA"/>
</dbReference>
<feature type="non-terminal residue" evidence="3">
    <location>
        <position position="1"/>
    </location>
</feature>
<evidence type="ECO:0000313" key="3">
    <source>
        <dbReference type="EMBL" id="GMR57380.1"/>
    </source>
</evidence>
<name>A0AAN5D7B0_9BILA</name>
<dbReference type="PROSITE" id="PS51767">
    <property type="entry name" value="PEPTIDASE_A1"/>
    <property type="match status" value="1"/>
</dbReference>
<feature type="non-terminal residue" evidence="3">
    <location>
        <position position="105"/>
    </location>
</feature>
<accession>A0AAN5D7B0</accession>
<dbReference type="InterPro" id="IPR034164">
    <property type="entry name" value="Pepsin-like_dom"/>
</dbReference>
<dbReference type="InterPro" id="IPR001461">
    <property type="entry name" value="Aspartic_peptidase_A1"/>
</dbReference>
<comment type="similarity">
    <text evidence="1">Belongs to the peptidase A1 family.</text>
</comment>
<dbReference type="GO" id="GO:0005764">
    <property type="term" value="C:lysosome"/>
    <property type="evidence" value="ECO:0007669"/>
    <property type="project" value="TreeGrafter"/>
</dbReference>
<dbReference type="InterPro" id="IPR001969">
    <property type="entry name" value="Aspartic_peptidase_AS"/>
</dbReference>
<proteinExistence type="inferred from homology"/>
<evidence type="ECO:0000259" key="2">
    <source>
        <dbReference type="PROSITE" id="PS51767"/>
    </source>
</evidence>
<dbReference type="InterPro" id="IPR033121">
    <property type="entry name" value="PEPTIDASE_A1"/>
</dbReference>
<comment type="caution">
    <text evidence="3">The sequence shown here is derived from an EMBL/GenBank/DDBJ whole genome shotgun (WGS) entry which is preliminary data.</text>
</comment>
<dbReference type="PANTHER" id="PTHR47966:SF45">
    <property type="entry name" value="PEPTIDASE A1 DOMAIN-CONTAINING PROTEIN"/>
    <property type="match status" value="1"/>
</dbReference>
<keyword evidence="4" id="KW-1185">Reference proteome</keyword>
<evidence type="ECO:0000256" key="1">
    <source>
        <dbReference type="ARBA" id="ARBA00007447"/>
    </source>
</evidence>
<dbReference type="Proteomes" id="UP001328107">
    <property type="component" value="Unassembled WGS sequence"/>
</dbReference>
<reference evidence="4" key="1">
    <citation type="submission" date="2022-10" db="EMBL/GenBank/DDBJ databases">
        <title>Genome assembly of Pristionchus species.</title>
        <authorList>
            <person name="Yoshida K."/>
            <person name="Sommer R.J."/>
        </authorList>
    </citation>
    <scope>NUCLEOTIDE SEQUENCE [LARGE SCALE GENOMIC DNA]</scope>
    <source>
        <strain evidence="4">RS5460</strain>
    </source>
</reference>
<dbReference type="AlphaFoldDB" id="A0AAN5D7B0"/>
<dbReference type="PANTHER" id="PTHR47966">
    <property type="entry name" value="BETA-SITE APP-CLEAVING ENZYME, ISOFORM A-RELATED"/>
    <property type="match status" value="1"/>
</dbReference>
<protein>
    <recommendedName>
        <fullName evidence="2">Peptidase A1 domain-containing protein</fullName>
    </recommendedName>
</protein>
<gene>
    <name evidence="3" type="ORF">PMAYCL1PPCAC_27575</name>
</gene>
<evidence type="ECO:0000313" key="4">
    <source>
        <dbReference type="Proteomes" id="UP001328107"/>
    </source>
</evidence>
<dbReference type="GO" id="GO:0004190">
    <property type="term" value="F:aspartic-type endopeptidase activity"/>
    <property type="evidence" value="ECO:0007669"/>
    <property type="project" value="InterPro"/>
</dbReference>
<dbReference type="InterPro" id="IPR021109">
    <property type="entry name" value="Peptidase_aspartic_dom_sf"/>
</dbReference>
<sequence>SELVDQPLFTVWLEHEGAQENVNGGIYTYGAIDTTNCGPIIAYEPLSSATYFEFKLTSMSLGSYSNNKGWKVISDTGTSLMAGPEAIVEQLATAAGAKVSSIIKL</sequence>
<organism evidence="3 4">
    <name type="scientific">Pristionchus mayeri</name>
    <dbReference type="NCBI Taxonomy" id="1317129"/>
    <lineage>
        <taxon>Eukaryota</taxon>
        <taxon>Metazoa</taxon>
        <taxon>Ecdysozoa</taxon>
        <taxon>Nematoda</taxon>
        <taxon>Chromadorea</taxon>
        <taxon>Rhabditida</taxon>
        <taxon>Rhabditina</taxon>
        <taxon>Diplogasteromorpha</taxon>
        <taxon>Diplogasteroidea</taxon>
        <taxon>Neodiplogasteridae</taxon>
        <taxon>Pristionchus</taxon>
    </lineage>
</organism>
<dbReference type="Pfam" id="PF00026">
    <property type="entry name" value="Asp"/>
    <property type="match status" value="1"/>
</dbReference>